<sequence length="215" mass="23493">MNSDTQPYDTSFVTSPLVKVLVGSEQDQIQFQVHEGLISHQSDFFANALKPDRWAEGDSKVIKLPNEDPEVFHMYLAHLYRPDIAIAAVIARADIPLGQVFVKTCKVYVLAAMLMDEPTKNNFRHEMARLTAPNVLPGANAGPSLIPTTEAIVSIYTGTVDGDPARNLLVNLFTEHGNATNGAALIAEPADNLPQAFLKDLMASLLANRRPSKEV</sequence>
<feature type="domain" description="BTB" evidence="1">
    <location>
        <begin position="18"/>
        <end position="88"/>
    </location>
</feature>
<dbReference type="EMBL" id="ML987209">
    <property type="protein sequence ID" value="KAF2241924.1"/>
    <property type="molecule type" value="Genomic_DNA"/>
</dbReference>
<reference evidence="2" key="1">
    <citation type="journal article" date="2020" name="Stud. Mycol.">
        <title>101 Dothideomycetes genomes: a test case for predicting lifestyles and emergence of pathogens.</title>
        <authorList>
            <person name="Haridas S."/>
            <person name="Albert R."/>
            <person name="Binder M."/>
            <person name="Bloem J."/>
            <person name="Labutti K."/>
            <person name="Salamov A."/>
            <person name="Andreopoulos B."/>
            <person name="Baker S."/>
            <person name="Barry K."/>
            <person name="Bills G."/>
            <person name="Bluhm B."/>
            <person name="Cannon C."/>
            <person name="Castanera R."/>
            <person name="Culley D."/>
            <person name="Daum C."/>
            <person name="Ezra D."/>
            <person name="Gonzalez J."/>
            <person name="Henrissat B."/>
            <person name="Kuo A."/>
            <person name="Liang C."/>
            <person name="Lipzen A."/>
            <person name="Lutzoni F."/>
            <person name="Magnuson J."/>
            <person name="Mondo S."/>
            <person name="Nolan M."/>
            <person name="Ohm R."/>
            <person name="Pangilinan J."/>
            <person name="Park H.-J."/>
            <person name="Ramirez L."/>
            <person name="Alfaro M."/>
            <person name="Sun H."/>
            <person name="Tritt A."/>
            <person name="Yoshinaga Y."/>
            <person name="Zwiers L.-H."/>
            <person name="Turgeon B."/>
            <person name="Goodwin S."/>
            <person name="Spatafora J."/>
            <person name="Crous P."/>
            <person name="Grigoriev I."/>
        </authorList>
    </citation>
    <scope>NUCLEOTIDE SEQUENCE</scope>
    <source>
        <strain evidence="2">CBS 122368</strain>
    </source>
</reference>
<dbReference type="InterPro" id="IPR011333">
    <property type="entry name" value="SKP1/BTB/POZ_sf"/>
</dbReference>
<proteinExistence type="predicted"/>
<keyword evidence="3" id="KW-1185">Reference proteome</keyword>
<dbReference type="Proteomes" id="UP000800094">
    <property type="component" value="Unassembled WGS sequence"/>
</dbReference>
<name>A0A6A6HUS4_9PLEO</name>
<organism evidence="2 3">
    <name type="scientific">Trematosphaeria pertusa</name>
    <dbReference type="NCBI Taxonomy" id="390896"/>
    <lineage>
        <taxon>Eukaryota</taxon>
        <taxon>Fungi</taxon>
        <taxon>Dikarya</taxon>
        <taxon>Ascomycota</taxon>
        <taxon>Pezizomycotina</taxon>
        <taxon>Dothideomycetes</taxon>
        <taxon>Pleosporomycetidae</taxon>
        <taxon>Pleosporales</taxon>
        <taxon>Massarineae</taxon>
        <taxon>Trematosphaeriaceae</taxon>
        <taxon>Trematosphaeria</taxon>
    </lineage>
</organism>
<dbReference type="InterPro" id="IPR000210">
    <property type="entry name" value="BTB/POZ_dom"/>
</dbReference>
<dbReference type="GeneID" id="54587441"/>
<protein>
    <recommendedName>
        <fullName evidence="1">BTB domain-containing protein</fullName>
    </recommendedName>
</protein>
<dbReference type="RefSeq" id="XP_033676928.1">
    <property type="nucleotide sequence ID" value="XM_033834111.1"/>
</dbReference>
<gene>
    <name evidence="2" type="ORF">BU26DRAFT_571164</name>
</gene>
<dbReference type="PROSITE" id="PS50097">
    <property type="entry name" value="BTB"/>
    <property type="match status" value="1"/>
</dbReference>
<evidence type="ECO:0000313" key="3">
    <source>
        <dbReference type="Proteomes" id="UP000800094"/>
    </source>
</evidence>
<dbReference type="Gene3D" id="3.30.710.10">
    <property type="entry name" value="Potassium Channel Kv1.1, Chain A"/>
    <property type="match status" value="1"/>
</dbReference>
<evidence type="ECO:0000259" key="1">
    <source>
        <dbReference type="PROSITE" id="PS50097"/>
    </source>
</evidence>
<dbReference type="PANTHER" id="PTHR47843">
    <property type="entry name" value="BTB DOMAIN-CONTAINING PROTEIN-RELATED"/>
    <property type="match status" value="1"/>
</dbReference>
<dbReference type="SUPFAM" id="SSF54695">
    <property type="entry name" value="POZ domain"/>
    <property type="match status" value="1"/>
</dbReference>
<dbReference type="PANTHER" id="PTHR47843:SF2">
    <property type="entry name" value="BTB DOMAIN-CONTAINING PROTEIN"/>
    <property type="match status" value="1"/>
</dbReference>
<evidence type="ECO:0000313" key="2">
    <source>
        <dbReference type="EMBL" id="KAF2241924.1"/>
    </source>
</evidence>
<dbReference type="AlphaFoldDB" id="A0A6A6HUS4"/>
<dbReference type="OrthoDB" id="1022638at2759"/>
<dbReference type="CDD" id="cd18186">
    <property type="entry name" value="BTB_POZ_ZBTB_KLHL-like"/>
    <property type="match status" value="1"/>
</dbReference>
<accession>A0A6A6HUS4</accession>